<proteinExistence type="predicted"/>
<comment type="caution">
    <text evidence="2">The sequence shown here is derived from an EMBL/GenBank/DDBJ whole genome shotgun (WGS) entry which is preliminary data.</text>
</comment>
<protein>
    <submittedName>
        <fullName evidence="2">Uncharacterized protein</fullName>
    </submittedName>
</protein>
<reference evidence="2" key="1">
    <citation type="submission" date="2021-01" db="EMBL/GenBank/DDBJ databases">
        <title>Modified the classification status of verrucomicrobia.</title>
        <authorList>
            <person name="Feng X."/>
        </authorList>
    </citation>
    <scope>NUCLEOTIDE SEQUENCE</scope>
    <source>
        <strain evidence="2">JCM 18052</strain>
    </source>
</reference>
<keyword evidence="1" id="KW-0812">Transmembrane</keyword>
<dbReference type="RefSeq" id="WP_200349552.1">
    <property type="nucleotide sequence ID" value="NZ_BAABHZ010000010.1"/>
</dbReference>
<feature type="transmembrane region" description="Helical" evidence="1">
    <location>
        <begin position="86"/>
        <end position="110"/>
    </location>
</feature>
<keyword evidence="3" id="KW-1185">Reference proteome</keyword>
<gene>
    <name evidence="2" type="ORF">JIN84_03145</name>
</gene>
<feature type="transmembrane region" description="Helical" evidence="1">
    <location>
        <begin position="311"/>
        <end position="329"/>
    </location>
</feature>
<keyword evidence="1" id="KW-0472">Membrane</keyword>
<feature type="transmembrane region" description="Helical" evidence="1">
    <location>
        <begin position="122"/>
        <end position="143"/>
    </location>
</feature>
<evidence type="ECO:0000313" key="3">
    <source>
        <dbReference type="Proteomes" id="UP000600139"/>
    </source>
</evidence>
<name>A0A934R3K9_9BACT</name>
<evidence type="ECO:0000313" key="2">
    <source>
        <dbReference type="EMBL" id="MBK1814594.1"/>
    </source>
</evidence>
<sequence length="419" mass="45196">MSAKGLAACPECGAASGDLSGQVVRCRSCGTTASIAEWTSSTGRNAAAAAYAASPTPPPESKIARDTDASGGVAWQIPASGSSGGLLFFGIAWSAITAVVSGGFLITILSGNKIEGGDIPQWWLIPFFTVFWLVGLGMLYAGFRSKYARHRITAGNGRLTLRRELFGRSSEKSLPLESIRSIEQVQFYQQNYEPVFGIEIRAEKGKLRFGSALTDAEKSWMAADLRRVLLKQPAKPAESTDAGAGRQSYFSIPLPRSRGQLLPMGITLLSMGPVFAFVWGALSDGFHPVPRNPEHWFDQIFNLSTGGFQTALILACGVFSLIGLAMIVIEFRSRGIEKRLEGTELEISFRSYRHGRVVKDRTFPRASVTGIRASVSGSSNAKVMKRVDLIAGDTVEKIAWWMDGGLADQFVAEVRSALG</sequence>
<accession>A0A934R3K9</accession>
<dbReference type="AlphaFoldDB" id="A0A934R3K9"/>
<keyword evidence="1" id="KW-1133">Transmembrane helix</keyword>
<dbReference type="InterPro" id="IPR019253">
    <property type="entry name" value="DUF2244_TM"/>
</dbReference>
<organism evidence="2 3">
    <name type="scientific">Luteolibacter yonseiensis</name>
    <dbReference type="NCBI Taxonomy" id="1144680"/>
    <lineage>
        <taxon>Bacteria</taxon>
        <taxon>Pseudomonadati</taxon>
        <taxon>Verrucomicrobiota</taxon>
        <taxon>Verrucomicrobiia</taxon>
        <taxon>Verrucomicrobiales</taxon>
        <taxon>Verrucomicrobiaceae</taxon>
        <taxon>Luteolibacter</taxon>
    </lineage>
</organism>
<evidence type="ECO:0000256" key="1">
    <source>
        <dbReference type="SAM" id="Phobius"/>
    </source>
</evidence>
<dbReference type="Proteomes" id="UP000600139">
    <property type="component" value="Unassembled WGS sequence"/>
</dbReference>
<dbReference type="EMBL" id="JAENIK010000004">
    <property type="protein sequence ID" value="MBK1814594.1"/>
    <property type="molecule type" value="Genomic_DNA"/>
</dbReference>
<feature type="transmembrane region" description="Helical" evidence="1">
    <location>
        <begin position="261"/>
        <end position="282"/>
    </location>
</feature>
<dbReference type="Pfam" id="PF10003">
    <property type="entry name" value="DUF2244"/>
    <property type="match status" value="1"/>
</dbReference>